<feature type="domain" description="BD-FAE-like" evidence="2">
    <location>
        <begin position="22"/>
        <end position="152"/>
    </location>
</feature>
<sequence>MSRKIAYGTEPSQYGVLHLPTGDGPFPAVVMVHGGWWAAMWDDTAVRPLIADLVGDGFAVWSIEYRRVGEPGAGWPGTFEDVARAVDLVAELDAPLDLSRVAVVGHSAGGHLATWTAHRGALPSGVVGAHPVVPLVGVVSLAGVLDLVAADNAELGTELADLDGEPPRGAPGPSGPGHWPVVAAGVGHGMTRLLLGVSAAGDPGLYAVTSPVEMADGGVPVLAIHGLADEVIPAEFSRRYAQAHPRAEFVESPGADHFAVIEPDGHAWTVARKWLADKLS</sequence>
<name>A0ABQ3MMV0_9PSEU</name>
<dbReference type="Gene3D" id="3.40.50.1820">
    <property type="entry name" value="alpha/beta hydrolase"/>
    <property type="match status" value="1"/>
</dbReference>
<dbReference type="Pfam" id="PF20434">
    <property type="entry name" value="BD-FAE"/>
    <property type="match status" value="1"/>
</dbReference>
<evidence type="ECO:0000256" key="1">
    <source>
        <dbReference type="ARBA" id="ARBA00022801"/>
    </source>
</evidence>
<dbReference type="EMBL" id="BNAR01000013">
    <property type="protein sequence ID" value="GHH54150.1"/>
    <property type="molecule type" value="Genomic_DNA"/>
</dbReference>
<keyword evidence="4" id="KW-1185">Reference proteome</keyword>
<dbReference type="InterPro" id="IPR029058">
    <property type="entry name" value="AB_hydrolase_fold"/>
</dbReference>
<gene>
    <name evidence="3" type="ORF">GCM10017774_68660</name>
</gene>
<evidence type="ECO:0000313" key="4">
    <source>
        <dbReference type="Proteomes" id="UP000605568"/>
    </source>
</evidence>
<dbReference type="RefSeq" id="WP_191303505.1">
    <property type="nucleotide sequence ID" value="NZ_BNAR01000013.1"/>
</dbReference>
<comment type="caution">
    <text evidence="3">The sequence shown here is derived from an EMBL/GenBank/DDBJ whole genome shotgun (WGS) entry which is preliminary data.</text>
</comment>
<keyword evidence="1" id="KW-0378">Hydrolase</keyword>
<accession>A0ABQ3MMV0</accession>
<proteinExistence type="predicted"/>
<dbReference type="InterPro" id="IPR050300">
    <property type="entry name" value="GDXG_lipolytic_enzyme"/>
</dbReference>
<organism evidence="3 4">
    <name type="scientific">Lentzea cavernae</name>
    <dbReference type="NCBI Taxonomy" id="2020703"/>
    <lineage>
        <taxon>Bacteria</taxon>
        <taxon>Bacillati</taxon>
        <taxon>Actinomycetota</taxon>
        <taxon>Actinomycetes</taxon>
        <taxon>Pseudonocardiales</taxon>
        <taxon>Pseudonocardiaceae</taxon>
        <taxon>Lentzea</taxon>
    </lineage>
</organism>
<reference evidence="4" key="1">
    <citation type="journal article" date="2019" name="Int. J. Syst. Evol. Microbiol.">
        <title>The Global Catalogue of Microorganisms (GCM) 10K type strain sequencing project: providing services to taxonomists for standard genome sequencing and annotation.</title>
        <authorList>
            <consortium name="The Broad Institute Genomics Platform"/>
            <consortium name="The Broad Institute Genome Sequencing Center for Infectious Disease"/>
            <person name="Wu L."/>
            <person name="Ma J."/>
        </authorList>
    </citation>
    <scope>NUCLEOTIDE SEQUENCE [LARGE SCALE GENOMIC DNA]</scope>
    <source>
        <strain evidence="4">CGMCC 4.7367</strain>
    </source>
</reference>
<dbReference type="Proteomes" id="UP000605568">
    <property type="component" value="Unassembled WGS sequence"/>
</dbReference>
<evidence type="ECO:0000259" key="2">
    <source>
        <dbReference type="Pfam" id="PF20434"/>
    </source>
</evidence>
<evidence type="ECO:0000313" key="3">
    <source>
        <dbReference type="EMBL" id="GHH54150.1"/>
    </source>
</evidence>
<dbReference type="InterPro" id="IPR049492">
    <property type="entry name" value="BD-FAE-like_dom"/>
</dbReference>
<dbReference type="PANTHER" id="PTHR48081">
    <property type="entry name" value="AB HYDROLASE SUPERFAMILY PROTEIN C4A8.06C"/>
    <property type="match status" value="1"/>
</dbReference>
<dbReference type="SUPFAM" id="SSF53474">
    <property type="entry name" value="alpha/beta-Hydrolases"/>
    <property type="match status" value="1"/>
</dbReference>
<protein>
    <recommendedName>
        <fullName evidence="2">BD-FAE-like domain-containing protein</fullName>
    </recommendedName>
</protein>